<evidence type="ECO:0000256" key="9">
    <source>
        <dbReference type="ARBA" id="ARBA00023136"/>
    </source>
</evidence>
<evidence type="ECO:0000256" key="2">
    <source>
        <dbReference type="ARBA" id="ARBA00004651"/>
    </source>
</evidence>
<dbReference type="InterPro" id="IPR017974">
    <property type="entry name" value="Claudin_CS"/>
</dbReference>
<dbReference type="Ensembl" id="ENSACLT00000037454.2">
    <property type="protein sequence ID" value="ENSACLP00000036586.2"/>
    <property type="gene ID" value="ENSACLG00000024789.2"/>
</dbReference>
<dbReference type="GeneTree" id="ENSGT00940000164824"/>
<organism evidence="11 12">
    <name type="scientific">Astatotilapia calliptera</name>
    <name type="common">Eastern happy</name>
    <name type="synonym">Chromis callipterus</name>
    <dbReference type="NCBI Taxonomy" id="8154"/>
    <lineage>
        <taxon>Eukaryota</taxon>
        <taxon>Metazoa</taxon>
        <taxon>Chordata</taxon>
        <taxon>Craniata</taxon>
        <taxon>Vertebrata</taxon>
        <taxon>Euteleostomi</taxon>
        <taxon>Actinopterygii</taxon>
        <taxon>Neopterygii</taxon>
        <taxon>Teleostei</taxon>
        <taxon>Neoteleostei</taxon>
        <taxon>Acanthomorphata</taxon>
        <taxon>Ovalentaria</taxon>
        <taxon>Cichlomorphae</taxon>
        <taxon>Cichliformes</taxon>
        <taxon>Cichlidae</taxon>
        <taxon>African cichlids</taxon>
        <taxon>Pseudocrenilabrinae</taxon>
        <taxon>Haplochromini</taxon>
        <taxon>Astatotilapia</taxon>
    </lineage>
</organism>
<dbReference type="PROSITE" id="PS01346">
    <property type="entry name" value="CLAUDIN"/>
    <property type="match status" value="1"/>
</dbReference>
<reference evidence="11 12" key="1">
    <citation type="submission" date="2018-05" db="EMBL/GenBank/DDBJ databases">
        <authorList>
            <person name="Datahose"/>
        </authorList>
    </citation>
    <scope>NUCLEOTIDE SEQUENCE</scope>
</reference>
<dbReference type="AlphaFoldDB" id="A0A3P8R624"/>
<evidence type="ECO:0000256" key="1">
    <source>
        <dbReference type="ARBA" id="ARBA00004435"/>
    </source>
</evidence>
<dbReference type="GO" id="GO:0005923">
    <property type="term" value="C:bicellular tight junction"/>
    <property type="evidence" value="ECO:0007669"/>
    <property type="project" value="UniProtKB-SubCell"/>
</dbReference>
<keyword evidence="7" id="KW-0965">Cell junction</keyword>
<dbReference type="OMA" id="MEELWEG"/>
<keyword evidence="5" id="KW-1003">Cell membrane</keyword>
<dbReference type="STRING" id="8154.ENSACLP00000036586"/>
<comment type="subcellular location">
    <subcellularLocation>
        <location evidence="1">Cell junction</location>
        <location evidence="1">Tight junction</location>
    </subcellularLocation>
    <subcellularLocation>
        <location evidence="2">Cell membrane</location>
        <topology evidence="2">Multi-pass membrane protein</topology>
    </subcellularLocation>
</comment>
<reference evidence="12" key="2">
    <citation type="submission" date="2023-03" db="EMBL/GenBank/DDBJ databases">
        <authorList>
            <consortium name="Wellcome Sanger Institute Data Sharing"/>
        </authorList>
    </citation>
    <scope>NUCLEOTIDE SEQUENCE [LARGE SCALE GENOMIC DNA]</scope>
</reference>
<evidence type="ECO:0000256" key="3">
    <source>
        <dbReference type="ARBA" id="ARBA00008295"/>
    </source>
</evidence>
<dbReference type="InterPro" id="IPR004031">
    <property type="entry name" value="PMP22/EMP/MP20/Claudin"/>
</dbReference>
<keyword evidence="4" id="KW-0796">Tight junction</keyword>
<dbReference type="PRINTS" id="PR01385">
    <property type="entry name" value="CLAUDIN14"/>
</dbReference>
<evidence type="ECO:0000256" key="4">
    <source>
        <dbReference type="ARBA" id="ARBA00022427"/>
    </source>
</evidence>
<dbReference type="PRINTS" id="PR01077">
    <property type="entry name" value="CLAUDIN"/>
</dbReference>
<evidence type="ECO:0000313" key="11">
    <source>
        <dbReference type="Ensembl" id="ENSACLP00000036586.2"/>
    </source>
</evidence>
<evidence type="ECO:0000256" key="5">
    <source>
        <dbReference type="ARBA" id="ARBA00022475"/>
    </source>
</evidence>
<feature type="transmembrane region" description="Helical" evidence="10">
    <location>
        <begin position="163"/>
        <end position="188"/>
    </location>
</feature>
<dbReference type="InterPro" id="IPR006187">
    <property type="entry name" value="Claudin"/>
</dbReference>
<dbReference type="Bgee" id="ENSACLG00000024789">
    <property type="expression patterns" value="Expressed in anal fin"/>
</dbReference>
<reference evidence="11" key="4">
    <citation type="submission" date="2025-09" db="UniProtKB">
        <authorList>
            <consortium name="Ensembl"/>
        </authorList>
    </citation>
    <scope>IDENTIFICATION</scope>
</reference>
<protein>
    <recommendedName>
        <fullName evidence="13">Claudin</fullName>
    </recommendedName>
</protein>
<evidence type="ECO:0000256" key="7">
    <source>
        <dbReference type="ARBA" id="ARBA00022949"/>
    </source>
</evidence>
<reference evidence="11" key="3">
    <citation type="submission" date="2025-08" db="UniProtKB">
        <authorList>
            <consortium name="Ensembl"/>
        </authorList>
    </citation>
    <scope>IDENTIFICATION</scope>
</reference>
<evidence type="ECO:0000256" key="10">
    <source>
        <dbReference type="SAM" id="Phobius"/>
    </source>
</evidence>
<evidence type="ECO:0000313" key="12">
    <source>
        <dbReference type="Proteomes" id="UP000265100"/>
    </source>
</evidence>
<evidence type="ECO:0000256" key="6">
    <source>
        <dbReference type="ARBA" id="ARBA00022692"/>
    </source>
</evidence>
<keyword evidence="8 10" id="KW-1133">Transmembrane helix</keyword>
<keyword evidence="12" id="KW-1185">Reference proteome</keyword>
<name>A0A3P8R624_ASTCA</name>
<dbReference type="PANTHER" id="PTHR12002">
    <property type="entry name" value="CLAUDIN"/>
    <property type="match status" value="1"/>
</dbReference>
<dbReference type="FunFam" id="1.20.140.150:FF:000001">
    <property type="entry name" value="Claudin"/>
    <property type="match status" value="1"/>
</dbReference>
<feature type="transmembrane region" description="Helical" evidence="10">
    <location>
        <begin position="81"/>
        <end position="100"/>
    </location>
</feature>
<evidence type="ECO:0008006" key="13">
    <source>
        <dbReference type="Google" id="ProtNLM"/>
    </source>
</evidence>
<keyword evidence="6 10" id="KW-0812">Transmembrane</keyword>
<feature type="transmembrane region" description="Helical" evidence="10">
    <location>
        <begin position="121"/>
        <end position="143"/>
    </location>
</feature>
<keyword evidence="9 10" id="KW-0472">Membrane</keyword>
<dbReference type="GO" id="GO:0005886">
    <property type="term" value="C:plasma membrane"/>
    <property type="evidence" value="ECO:0007669"/>
    <property type="project" value="UniProtKB-SubCell"/>
</dbReference>
<accession>A0A3P8R624</accession>
<evidence type="ECO:0000256" key="8">
    <source>
        <dbReference type="ARBA" id="ARBA00022989"/>
    </source>
</evidence>
<proteinExistence type="inferred from homology"/>
<dbReference type="Proteomes" id="UP000265100">
    <property type="component" value="Chromosome 14"/>
</dbReference>
<sequence length="293" mass="32811">MWSDETKVELFALVLGALGLCGTIVTTCLPHWRVSAFIGANIIVMEELLEGLWMNCYRQANINIQCKVYDSLLILPPELQAARGLMCVSIVLAFISLLLTGFGIQKSSCCGDNLKSKNITYALGGILFLLSFLTTLIPVSWVAHTVISNFYNPTTLDAQKRELGLSLFIGWATSGVLLITGIIVLVRYSKRSAKEDQRYIEAYHMVKRNEQKADSVDFSRAKSSFHTNQEYLVLRVEKQCLSVCEMESFPTPISVVGCYSCYISFIHFFNIYSKSFLSGKSFQMIKLATHCIS</sequence>
<dbReference type="GO" id="GO:0005198">
    <property type="term" value="F:structural molecule activity"/>
    <property type="evidence" value="ECO:0007669"/>
    <property type="project" value="InterPro"/>
</dbReference>
<dbReference type="Gene3D" id="1.20.140.150">
    <property type="match status" value="1"/>
</dbReference>
<dbReference type="Pfam" id="PF00822">
    <property type="entry name" value="PMP22_Claudin"/>
    <property type="match status" value="1"/>
</dbReference>
<comment type="similarity">
    <text evidence="3">Belongs to the claudin family.</text>
</comment>